<comment type="caution">
    <text evidence="1">The sequence shown here is derived from an EMBL/GenBank/DDBJ whole genome shotgun (WGS) entry which is preliminary data.</text>
</comment>
<evidence type="ECO:0000313" key="2">
    <source>
        <dbReference type="Proteomes" id="UP000293547"/>
    </source>
</evidence>
<sequence>MDSVTLSPPAQTDCRQPPLSPMVETTTTTINEQGTRSSSLISPRISRVTTAFTPFRFMGFALLKYES</sequence>
<dbReference type="Proteomes" id="UP000293547">
    <property type="component" value="Unassembled WGS sequence"/>
</dbReference>
<keyword evidence="2" id="KW-1185">Reference proteome</keyword>
<evidence type="ECO:0000313" key="1">
    <source>
        <dbReference type="EMBL" id="KAB2099514.1"/>
    </source>
</evidence>
<protein>
    <submittedName>
        <fullName evidence="1">Uncharacterized protein</fullName>
    </submittedName>
</protein>
<reference evidence="1 2" key="1">
    <citation type="journal article" date="2019" name="bioRxiv">
        <title>Genomics, evolutionary history and diagnostics of the Alternaria alternata species group including apple and Asian pear pathotypes.</title>
        <authorList>
            <person name="Armitage A.D."/>
            <person name="Cockerton H.M."/>
            <person name="Sreenivasaprasad S."/>
            <person name="Woodhall J.W."/>
            <person name="Lane C.R."/>
            <person name="Harrison R.J."/>
            <person name="Clarkson J.P."/>
        </authorList>
    </citation>
    <scope>NUCLEOTIDE SEQUENCE [LARGE SCALE GENOMIC DNA]</scope>
    <source>
        <strain evidence="1 2">FERA 650</strain>
    </source>
</reference>
<organism evidence="1 2">
    <name type="scientific">Alternaria gaisen</name>
    <dbReference type="NCBI Taxonomy" id="167740"/>
    <lineage>
        <taxon>Eukaryota</taxon>
        <taxon>Fungi</taxon>
        <taxon>Dikarya</taxon>
        <taxon>Ascomycota</taxon>
        <taxon>Pezizomycotina</taxon>
        <taxon>Dothideomycetes</taxon>
        <taxon>Pleosporomycetidae</taxon>
        <taxon>Pleosporales</taxon>
        <taxon>Pleosporineae</taxon>
        <taxon>Pleosporaceae</taxon>
        <taxon>Alternaria</taxon>
        <taxon>Alternaria sect. Alternaria</taxon>
    </lineage>
</organism>
<name>A0ACB6F505_9PLEO</name>
<accession>A0ACB6F505</accession>
<dbReference type="EMBL" id="PDWZ02000017">
    <property type="protein sequence ID" value="KAB2099514.1"/>
    <property type="molecule type" value="Genomic_DNA"/>
</dbReference>
<proteinExistence type="predicted"/>
<gene>
    <name evidence="1" type="ORF">AG0111_0g12346</name>
</gene>